<feature type="transmembrane region" description="Helical" evidence="3">
    <location>
        <begin position="68"/>
        <end position="89"/>
    </location>
</feature>
<dbReference type="NCBIfam" id="TIGR00350">
    <property type="entry name" value="lytR_cpsA_psr"/>
    <property type="match status" value="1"/>
</dbReference>
<dbReference type="InterPro" id="IPR050922">
    <property type="entry name" value="LytR/CpsA/Psr_CW_biosynth"/>
</dbReference>
<evidence type="ECO:0000313" key="6">
    <source>
        <dbReference type="Proteomes" id="UP001501468"/>
    </source>
</evidence>
<evidence type="ECO:0000313" key="5">
    <source>
        <dbReference type="EMBL" id="GAA3711845.1"/>
    </source>
</evidence>
<feature type="compositionally biased region" description="Gly residues" evidence="2">
    <location>
        <begin position="35"/>
        <end position="44"/>
    </location>
</feature>
<evidence type="ECO:0000256" key="3">
    <source>
        <dbReference type="SAM" id="Phobius"/>
    </source>
</evidence>
<keyword evidence="3" id="KW-1133">Transmembrane helix</keyword>
<keyword evidence="6" id="KW-1185">Reference proteome</keyword>
<reference evidence="6" key="1">
    <citation type="journal article" date="2019" name="Int. J. Syst. Evol. Microbiol.">
        <title>The Global Catalogue of Microorganisms (GCM) 10K type strain sequencing project: providing services to taxonomists for standard genome sequencing and annotation.</title>
        <authorList>
            <consortium name="The Broad Institute Genomics Platform"/>
            <consortium name="The Broad Institute Genome Sequencing Center for Infectious Disease"/>
            <person name="Wu L."/>
            <person name="Ma J."/>
        </authorList>
    </citation>
    <scope>NUCLEOTIDE SEQUENCE [LARGE SCALE GENOMIC DNA]</scope>
    <source>
        <strain evidence="6">JCM 17125</strain>
    </source>
</reference>
<dbReference type="EMBL" id="BAABDC010000005">
    <property type="protein sequence ID" value="GAA3711845.1"/>
    <property type="molecule type" value="Genomic_DNA"/>
</dbReference>
<proteinExistence type="inferred from homology"/>
<sequence length="379" mass="40724">MGIAPDTYTGAVDSTRERDTDLFDRDRSDSADAGNGDGGSGGSGDDWDGGAAADGGSRRREKKRNRKVLVAALVLLLVPVLAVGGYLAWLNHIVTNNVKQELLLPDAGADSQPTDKNGNVVVQPTGTGTNYLIIGNDAGPDRVGARSDVMVLVHVPDDHSRVTLIHFPRDLYVSIPGKGKNKLNAAYAFGGGPLLVKTMQNMLGIRIDHVAMLGFEGFKAMTDAVGGVDVDVEEPSKDDGYDFNVGTMHMTGDMALAFVRERKQLSEGDISRGRRQLAFIKALMLKTLNKDVLLNPVRLSQFIDAATKNLTVDQKLDVGTMRSEALAMRDLRGNDIRFITAPFTGFGMTAQGASIDIVDEVKMADLGEAIRTDSLNSYK</sequence>
<feature type="domain" description="Cell envelope-related transcriptional attenuator" evidence="4">
    <location>
        <begin position="146"/>
        <end position="287"/>
    </location>
</feature>
<protein>
    <submittedName>
        <fullName evidence="5">LCP family protein</fullName>
    </submittedName>
</protein>
<evidence type="ECO:0000256" key="2">
    <source>
        <dbReference type="SAM" id="MobiDB-lite"/>
    </source>
</evidence>
<dbReference type="PANTHER" id="PTHR33392">
    <property type="entry name" value="POLYISOPRENYL-TEICHOIC ACID--PEPTIDOGLYCAN TEICHOIC ACID TRANSFERASE TAGU"/>
    <property type="match status" value="1"/>
</dbReference>
<dbReference type="Proteomes" id="UP001501468">
    <property type="component" value="Unassembled WGS sequence"/>
</dbReference>
<feature type="compositionally biased region" description="Basic and acidic residues" evidence="2">
    <location>
        <begin position="14"/>
        <end position="30"/>
    </location>
</feature>
<dbReference type="Gene3D" id="3.40.630.190">
    <property type="entry name" value="LCP protein"/>
    <property type="match status" value="1"/>
</dbReference>
<dbReference type="InterPro" id="IPR004474">
    <property type="entry name" value="LytR_CpsA_psr"/>
</dbReference>
<dbReference type="Pfam" id="PF03816">
    <property type="entry name" value="LytR_cpsA_psr"/>
    <property type="match status" value="1"/>
</dbReference>
<feature type="region of interest" description="Disordered" evidence="2">
    <location>
        <begin position="1"/>
        <end position="61"/>
    </location>
</feature>
<keyword evidence="3" id="KW-0472">Membrane</keyword>
<gene>
    <name evidence="5" type="ORF">GCM10022399_30800</name>
</gene>
<evidence type="ECO:0000259" key="4">
    <source>
        <dbReference type="Pfam" id="PF03816"/>
    </source>
</evidence>
<keyword evidence="3" id="KW-0812">Transmembrane</keyword>
<comment type="similarity">
    <text evidence="1">Belongs to the LytR/CpsA/Psr (LCP) family.</text>
</comment>
<dbReference type="PANTHER" id="PTHR33392:SF6">
    <property type="entry name" value="POLYISOPRENYL-TEICHOIC ACID--PEPTIDOGLYCAN TEICHOIC ACID TRANSFERASE TAGU"/>
    <property type="match status" value="1"/>
</dbReference>
<accession>A0ABP7DY90</accession>
<comment type="caution">
    <text evidence="5">The sequence shown here is derived from an EMBL/GenBank/DDBJ whole genome shotgun (WGS) entry which is preliminary data.</text>
</comment>
<organism evidence="5 6">
    <name type="scientific">Terrabacter ginsenosidimutans</name>
    <dbReference type="NCBI Taxonomy" id="490575"/>
    <lineage>
        <taxon>Bacteria</taxon>
        <taxon>Bacillati</taxon>
        <taxon>Actinomycetota</taxon>
        <taxon>Actinomycetes</taxon>
        <taxon>Micrococcales</taxon>
        <taxon>Intrasporangiaceae</taxon>
        <taxon>Terrabacter</taxon>
    </lineage>
</organism>
<evidence type="ECO:0000256" key="1">
    <source>
        <dbReference type="ARBA" id="ARBA00006068"/>
    </source>
</evidence>
<name>A0ABP7DY90_9MICO</name>